<dbReference type="InterPro" id="IPR036691">
    <property type="entry name" value="Endo/exonu/phosph_ase_sf"/>
</dbReference>
<proteinExistence type="predicted"/>
<evidence type="ECO:0000313" key="2">
    <source>
        <dbReference type="Proteomes" id="UP000818029"/>
    </source>
</evidence>
<gene>
    <name evidence="3" type="primary">LOC121220755</name>
</gene>
<dbReference type="GeneID" id="121220755"/>
<accession>A0ABM3AMQ2</accession>
<feature type="domain" description="Endonuclease/exonuclease/phosphatase" evidence="1">
    <location>
        <begin position="4"/>
        <end position="210"/>
    </location>
</feature>
<dbReference type="Proteomes" id="UP000818029">
    <property type="component" value="Chromosome D09"/>
</dbReference>
<protein>
    <recommendedName>
        <fullName evidence="1">Endonuclease/exonuclease/phosphatase domain-containing protein</fullName>
    </recommendedName>
</protein>
<reference evidence="3" key="2">
    <citation type="submission" date="2025-08" db="UniProtKB">
        <authorList>
            <consortium name="RefSeq"/>
        </authorList>
    </citation>
    <scope>IDENTIFICATION</scope>
</reference>
<name>A0ABM3AMQ2_GOSHI</name>
<dbReference type="PANTHER" id="PTHR33710:SF73">
    <property type="entry name" value="ZINC KNUCKLE CX2CX4HX4C DOMAIN-CONTAINING PROTEIN"/>
    <property type="match status" value="1"/>
</dbReference>
<reference evidence="2" key="1">
    <citation type="journal article" date="2020" name="Nat. Genet.">
        <title>Genomic diversifications of five Gossypium allopolyploid species and their impact on cotton improvement.</title>
        <authorList>
            <person name="Chen Z.J."/>
            <person name="Sreedasyam A."/>
            <person name="Ando A."/>
            <person name="Song Q."/>
            <person name="De Santiago L.M."/>
            <person name="Hulse-Kemp A.M."/>
            <person name="Ding M."/>
            <person name="Ye W."/>
            <person name="Kirkbride R.C."/>
            <person name="Jenkins J."/>
            <person name="Plott C."/>
            <person name="Lovell J."/>
            <person name="Lin Y.M."/>
            <person name="Vaughn R."/>
            <person name="Liu B."/>
            <person name="Simpson S."/>
            <person name="Scheffler B.E."/>
            <person name="Wen L."/>
            <person name="Saski C.A."/>
            <person name="Grover C.E."/>
            <person name="Hu G."/>
            <person name="Conover J.L."/>
            <person name="Carlson J.W."/>
            <person name="Shu S."/>
            <person name="Boston L.B."/>
            <person name="Williams M."/>
            <person name="Peterson D.G."/>
            <person name="McGee K."/>
            <person name="Jones D.C."/>
            <person name="Wendel J.F."/>
            <person name="Stelly D.M."/>
            <person name="Grimwood J."/>
            <person name="Schmutz J."/>
        </authorList>
    </citation>
    <scope>NUCLEOTIDE SEQUENCE [LARGE SCALE GENOMIC DNA]</scope>
    <source>
        <strain evidence="2">cv. TM-1</strain>
    </source>
</reference>
<evidence type="ECO:0000313" key="3">
    <source>
        <dbReference type="RefSeq" id="XP_040956135.1"/>
    </source>
</evidence>
<dbReference type="InterPro" id="IPR005135">
    <property type="entry name" value="Endo/exonuclease/phosphatase"/>
</dbReference>
<dbReference type="Pfam" id="PF03372">
    <property type="entry name" value="Exo_endo_phos"/>
    <property type="match status" value="1"/>
</dbReference>
<keyword evidence="2" id="KW-1185">Reference proteome</keyword>
<dbReference type="SUPFAM" id="SSF56219">
    <property type="entry name" value="DNase I-like"/>
    <property type="match status" value="1"/>
</dbReference>
<dbReference type="Gene3D" id="3.60.10.10">
    <property type="entry name" value="Endonuclease/exonuclease/phosphatase"/>
    <property type="match status" value="1"/>
</dbReference>
<dbReference type="PANTHER" id="PTHR33710">
    <property type="entry name" value="BNAC02G09200D PROTEIN"/>
    <property type="match status" value="1"/>
</dbReference>
<organism evidence="2 3">
    <name type="scientific">Gossypium hirsutum</name>
    <name type="common">Upland cotton</name>
    <name type="synonym">Gossypium mexicanum</name>
    <dbReference type="NCBI Taxonomy" id="3635"/>
    <lineage>
        <taxon>Eukaryota</taxon>
        <taxon>Viridiplantae</taxon>
        <taxon>Streptophyta</taxon>
        <taxon>Embryophyta</taxon>
        <taxon>Tracheophyta</taxon>
        <taxon>Spermatophyta</taxon>
        <taxon>Magnoliopsida</taxon>
        <taxon>eudicotyledons</taxon>
        <taxon>Gunneridae</taxon>
        <taxon>Pentapetalae</taxon>
        <taxon>rosids</taxon>
        <taxon>malvids</taxon>
        <taxon>Malvales</taxon>
        <taxon>Malvaceae</taxon>
        <taxon>Malvoideae</taxon>
        <taxon>Gossypium</taxon>
    </lineage>
</organism>
<sequence length="306" mass="35912">MKLLSWNVRVLGNPQTVRRLRHSLKQHHPQVVFLMETKLNKNGMEKVRRSCGFQFGIDVDSIGSKGGLSQSWLGKVNITLRSFSNRHIDVFVEEGEVGKIWRLTGFYGSPYSQDRNAAWNLLRQLRNQGDYPWLVCGDFNEILYGFEKKGGLPREERRMEAFRQVLDDCNLVDLGYSGWWFTWERGNFLEINVQERLDRGLATEQWSALFPNNLIRHLPHSFSDQCPILLDTAYKNGEAVKRKFKFEAWWVLEETFFSETKRIWENSTGDLVNKLEILKKKLEKWGARIQSKNENRGFDFKTARIT</sequence>
<dbReference type="RefSeq" id="XP_040956135.1">
    <property type="nucleotide sequence ID" value="XM_041100201.1"/>
</dbReference>
<evidence type="ECO:0000259" key="1">
    <source>
        <dbReference type="Pfam" id="PF03372"/>
    </source>
</evidence>